<protein>
    <recommendedName>
        <fullName evidence="3">Dihydrofolate reductase</fullName>
    </recommendedName>
</protein>
<dbReference type="RefSeq" id="WP_271173307.1">
    <property type="nucleotide sequence ID" value="NZ_BSEJ01000007.1"/>
</dbReference>
<dbReference type="Gene3D" id="3.40.430.10">
    <property type="entry name" value="Dihydrofolate Reductase, subunit A"/>
    <property type="match status" value="1"/>
</dbReference>
<gene>
    <name evidence="1" type="ORF">GCM10017576_17270</name>
</gene>
<reference evidence="1" key="2">
    <citation type="submission" date="2023-01" db="EMBL/GenBank/DDBJ databases">
        <authorList>
            <person name="Sun Q."/>
            <person name="Evtushenko L."/>
        </authorList>
    </citation>
    <scope>NUCLEOTIDE SEQUENCE</scope>
    <source>
        <strain evidence="1">VKM Ac-1020</strain>
    </source>
</reference>
<evidence type="ECO:0008006" key="3">
    <source>
        <dbReference type="Google" id="ProtNLM"/>
    </source>
</evidence>
<accession>A0A9W6H3E9</accession>
<keyword evidence="2" id="KW-1185">Reference proteome</keyword>
<dbReference type="Proteomes" id="UP001142462">
    <property type="component" value="Unassembled WGS sequence"/>
</dbReference>
<dbReference type="AlphaFoldDB" id="A0A9W6H3E9"/>
<dbReference type="EMBL" id="BSEJ01000007">
    <property type="protein sequence ID" value="GLJ61597.1"/>
    <property type="molecule type" value="Genomic_DNA"/>
</dbReference>
<organism evidence="1 2">
    <name type="scientific">Microbacterium barkeri</name>
    <dbReference type="NCBI Taxonomy" id="33917"/>
    <lineage>
        <taxon>Bacteria</taxon>
        <taxon>Bacillati</taxon>
        <taxon>Actinomycetota</taxon>
        <taxon>Actinomycetes</taxon>
        <taxon>Micrococcales</taxon>
        <taxon>Microbacteriaceae</taxon>
        <taxon>Microbacterium</taxon>
    </lineage>
</organism>
<dbReference type="InterPro" id="IPR024072">
    <property type="entry name" value="DHFR-like_dom_sf"/>
</dbReference>
<reference evidence="1" key="1">
    <citation type="journal article" date="2014" name="Int. J. Syst. Evol. Microbiol.">
        <title>Complete genome sequence of Corynebacterium casei LMG S-19264T (=DSM 44701T), isolated from a smear-ripened cheese.</title>
        <authorList>
            <consortium name="US DOE Joint Genome Institute (JGI-PGF)"/>
            <person name="Walter F."/>
            <person name="Albersmeier A."/>
            <person name="Kalinowski J."/>
            <person name="Ruckert C."/>
        </authorList>
    </citation>
    <scope>NUCLEOTIDE SEQUENCE</scope>
    <source>
        <strain evidence="1">VKM Ac-1020</strain>
    </source>
</reference>
<comment type="caution">
    <text evidence="1">The sequence shown here is derived from an EMBL/GenBank/DDBJ whole genome shotgun (WGS) entry which is preliminary data.</text>
</comment>
<dbReference type="SUPFAM" id="SSF53597">
    <property type="entry name" value="Dihydrofolate reductase-like"/>
    <property type="match status" value="1"/>
</dbReference>
<proteinExistence type="predicted"/>
<sequence>MGVVFSSFTTSLDGFIADEHGRVGALFDWYENGDVEVPLRGYGLVFHMSQASADYWRQNDTEGAFVAGRGIFDDARGWGGRPPGDSPTVVVTHRPPPEGWPPVPDAPFTFVGDLDEGLRIARELAGDGDINVAGADIVRQCLDRGVLEEIRIDLAPVLLHAGTRYLDGIGRRDIELTQLQVVEGTGVTHIRYAVAYRDAADAR</sequence>
<evidence type="ECO:0000313" key="1">
    <source>
        <dbReference type="EMBL" id="GLJ61597.1"/>
    </source>
</evidence>
<name>A0A9W6H3E9_9MICO</name>
<evidence type="ECO:0000313" key="2">
    <source>
        <dbReference type="Proteomes" id="UP001142462"/>
    </source>
</evidence>